<gene>
    <name evidence="3" type="ORF">M413DRAFT_31816</name>
</gene>
<feature type="region of interest" description="Disordered" evidence="2">
    <location>
        <begin position="200"/>
        <end position="257"/>
    </location>
</feature>
<dbReference type="EMBL" id="KN831807">
    <property type="protein sequence ID" value="KIM36215.1"/>
    <property type="molecule type" value="Genomic_DNA"/>
</dbReference>
<proteinExistence type="predicted"/>
<evidence type="ECO:0000256" key="2">
    <source>
        <dbReference type="SAM" id="MobiDB-lite"/>
    </source>
</evidence>
<dbReference type="AlphaFoldDB" id="A0A0C3BHM2"/>
<evidence type="ECO:0000313" key="3">
    <source>
        <dbReference type="EMBL" id="KIM36215.1"/>
    </source>
</evidence>
<keyword evidence="4" id="KW-1185">Reference proteome</keyword>
<keyword evidence="1" id="KW-0175">Coiled coil</keyword>
<name>A0A0C3BHM2_HEBCY</name>
<feature type="compositionally biased region" description="Low complexity" evidence="2">
    <location>
        <begin position="205"/>
        <end position="228"/>
    </location>
</feature>
<dbReference type="Proteomes" id="UP000053424">
    <property type="component" value="Unassembled WGS sequence"/>
</dbReference>
<sequence length="280" mass="31460">MQQIVSRVILLSFDSDICGPSLVTQHRIYRLCKLHSSVANVIILHRRPHPEFTIYVGTFFASHASRAWSRRRGLGLYIELSNARHVDRKRIGPDNIRKVYLGTASYSLSAESSPSSEDGESTDTSSASMNQEIAALKAQLEDATAAVASMADTLIAKERAFHESEQRFSRISSEYYREVTEHHQTRTLLRARDSEIQRLREVQATTSTSTSTTSSSSTTRLRSTTRTTAAIRSFQAQLQLQTPTAESASPRTKELRRGSEIRFRGFLEKARTDLRQGIHA</sequence>
<accession>A0A0C3BHM2</accession>
<protein>
    <submittedName>
        <fullName evidence="3">Uncharacterized protein</fullName>
    </submittedName>
</protein>
<reference evidence="3 4" key="1">
    <citation type="submission" date="2014-04" db="EMBL/GenBank/DDBJ databases">
        <authorList>
            <consortium name="DOE Joint Genome Institute"/>
            <person name="Kuo A."/>
            <person name="Gay G."/>
            <person name="Dore J."/>
            <person name="Kohler A."/>
            <person name="Nagy L.G."/>
            <person name="Floudas D."/>
            <person name="Copeland A."/>
            <person name="Barry K.W."/>
            <person name="Cichocki N."/>
            <person name="Veneault-Fourrey C."/>
            <person name="LaButti K."/>
            <person name="Lindquist E.A."/>
            <person name="Lipzen A."/>
            <person name="Lundell T."/>
            <person name="Morin E."/>
            <person name="Murat C."/>
            <person name="Sun H."/>
            <person name="Tunlid A."/>
            <person name="Henrissat B."/>
            <person name="Grigoriev I.V."/>
            <person name="Hibbett D.S."/>
            <person name="Martin F."/>
            <person name="Nordberg H.P."/>
            <person name="Cantor M.N."/>
            <person name="Hua S.X."/>
        </authorList>
    </citation>
    <scope>NUCLEOTIDE SEQUENCE [LARGE SCALE GENOMIC DNA]</scope>
    <source>
        <strain evidence="4">h7</strain>
    </source>
</reference>
<evidence type="ECO:0000313" key="4">
    <source>
        <dbReference type="Proteomes" id="UP000053424"/>
    </source>
</evidence>
<dbReference type="HOGENOM" id="CLU_994194_0_0_1"/>
<organism evidence="3 4">
    <name type="scientific">Hebeloma cylindrosporum</name>
    <dbReference type="NCBI Taxonomy" id="76867"/>
    <lineage>
        <taxon>Eukaryota</taxon>
        <taxon>Fungi</taxon>
        <taxon>Dikarya</taxon>
        <taxon>Basidiomycota</taxon>
        <taxon>Agaricomycotina</taxon>
        <taxon>Agaricomycetes</taxon>
        <taxon>Agaricomycetidae</taxon>
        <taxon>Agaricales</taxon>
        <taxon>Agaricineae</taxon>
        <taxon>Hymenogastraceae</taxon>
        <taxon>Hebeloma</taxon>
    </lineage>
</organism>
<evidence type="ECO:0000256" key="1">
    <source>
        <dbReference type="SAM" id="Coils"/>
    </source>
</evidence>
<feature type="compositionally biased region" description="Polar residues" evidence="2">
    <location>
        <begin position="234"/>
        <end position="250"/>
    </location>
</feature>
<reference evidence="4" key="2">
    <citation type="submission" date="2015-01" db="EMBL/GenBank/DDBJ databases">
        <title>Evolutionary Origins and Diversification of the Mycorrhizal Mutualists.</title>
        <authorList>
            <consortium name="DOE Joint Genome Institute"/>
            <consortium name="Mycorrhizal Genomics Consortium"/>
            <person name="Kohler A."/>
            <person name="Kuo A."/>
            <person name="Nagy L.G."/>
            <person name="Floudas D."/>
            <person name="Copeland A."/>
            <person name="Barry K.W."/>
            <person name="Cichocki N."/>
            <person name="Veneault-Fourrey C."/>
            <person name="LaButti K."/>
            <person name="Lindquist E.A."/>
            <person name="Lipzen A."/>
            <person name="Lundell T."/>
            <person name="Morin E."/>
            <person name="Murat C."/>
            <person name="Riley R."/>
            <person name="Ohm R."/>
            <person name="Sun H."/>
            <person name="Tunlid A."/>
            <person name="Henrissat B."/>
            <person name="Grigoriev I.V."/>
            <person name="Hibbett D.S."/>
            <person name="Martin F."/>
        </authorList>
    </citation>
    <scope>NUCLEOTIDE SEQUENCE [LARGE SCALE GENOMIC DNA]</scope>
    <source>
        <strain evidence="4">h7</strain>
    </source>
</reference>
<feature type="coiled-coil region" evidence="1">
    <location>
        <begin position="126"/>
        <end position="153"/>
    </location>
</feature>